<keyword evidence="2" id="KW-0812">Transmembrane</keyword>
<dbReference type="RefSeq" id="WP_344196795.1">
    <property type="nucleotide sequence ID" value="NZ_BAAAND010000008.1"/>
</dbReference>
<evidence type="ECO:0008006" key="5">
    <source>
        <dbReference type="Google" id="ProtNLM"/>
    </source>
</evidence>
<sequence>MAEPAPAAPPASKGIGSWVGMMVDVGLPWIAFTLVYGFSDHNLKLALIVAISAAGVVALYRLIRRKPVASVIAGFIGVLISAWTAHHTGQAQDAFLPGILLNAGYGLLYLVTIVTRYPLFGLLYGVITQTWLGWRKDPDLFRGLNRVTIVFASQVGIRLVIMVPLYIAHNVNALGIAKIGLGLPFYAVTLWAAYAVLRASMPAEKWDEVKDNFAHLLRGTRPEVKPEEPAQSSTRPPTAP</sequence>
<feature type="transmembrane region" description="Helical" evidence="2">
    <location>
        <begin position="18"/>
        <end position="39"/>
    </location>
</feature>
<keyword evidence="4" id="KW-1185">Reference proteome</keyword>
<dbReference type="EMBL" id="BAAAND010000008">
    <property type="protein sequence ID" value="GAA1601586.1"/>
    <property type="molecule type" value="Genomic_DNA"/>
</dbReference>
<feature type="transmembrane region" description="Helical" evidence="2">
    <location>
        <begin position="45"/>
        <end position="63"/>
    </location>
</feature>
<evidence type="ECO:0000313" key="3">
    <source>
        <dbReference type="EMBL" id="GAA1601586.1"/>
    </source>
</evidence>
<protein>
    <recommendedName>
        <fullName evidence="5">DUF3159 domain-containing protein</fullName>
    </recommendedName>
</protein>
<proteinExistence type="predicted"/>
<organism evidence="3 4">
    <name type="scientific">Kribbella karoonensis</name>
    <dbReference type="NCBI Taxonomy" id="324851"/>
    <lineage>
        <taxon>Bacteria</taxon>
        <taxon>Bacillati</taxon>
        <taxon>Actinomycetota</taxon>
        <taxon>Actinomycetes</taxon>
        <taxon>Propionibacteriales</taxon>
        <taxon>Kribbellaceae</taxon>
        <taxon>Kribbella</taxon>
    </lineage>
</organism>
<keyword evidence="2" id="KW-0472">Membrane</keyword>
<evidence type="ECO:0000313" key="4">
    <source>
        <dbReference type="Proteomes" id="UP001500190"/>
    </source>
</evidence>
<reference evidence="3 4" key="1">
    <citation type="journal article" date="2019" name="Int. J. Syst. Evol. Microbiol.">
        <title>The Global Catalogue of Microorganisms (GCM) 10K type strain sequencing project: providing services to taxonomists for standard genome sequencing and annotation.</title>
        <authorList>
            <consortium name="The Broad Institute Genomics Platform"/>
            <consortium name="The Broad Institute Genome Sequencing Center for Infectious Disease"/>
            <person name="Wu L."/>
            <person name="Ma J."/>
        </authorList>
    </citation>
    <scope>NUCLEOTIDE SEQUENCE [LARGE SCALE GENOMIC DNA]</scope>
    <source>
        <strain evidence="3 4">JCM 14304</strain>
    </source>
</reference>
<feature type="region of interest" description="Disordered" evidence="1">
    <location>
        <begin position="218"/>
        <end position="240"/>
    </location>
</feature>
<evidence type="ECO:0000256" key="1">
    <source>
        <dbReference type="SAM" id="MobiDB-lite"/>
    </source>
</evidence>
<feature type="transmembrane region" description="Helical" evidence="2">
    <location>
        <begin position="68"/>
        <end position="86"/>
    </location>
</feature>
<evidence type="ECO:0000256" key="2">
    <source>
        <dbReference type="SAM" id="Phobius"/>
    </source>
</evidence>
<dbReference type="InterPro" id="IPR016566">
    <property type="entry name" value="UCP010219"/>
</dbReference>
<comment type="caution">
    <text evidence="3">The sequence shown here is derived from an EMBL/GenBank/DDBJ whole genome shotgun (WGS) entry which is preliminary data.</text>
</comment>
<feature type="compositionally biased region" description="Polar residues" evidence="1">
    <location>
        <begin position="230"/>
        <end position="240"/>
    </location>
</feature>
<feature type="transmembrane region" description="Helical" evidence="2">
    <location>
        <begin position="173"/>
        <end position="197"/>
    </location>
</feature>
<dbReference type="Pfam" id="PF11361">
    <property type="entry name" value="DUF3159"/>
    <property type="match status" value="1"/>
</dbReference>
<dbReference type="Proteomes" id="UP001500190">
    <property type="component" value="Unassembled WGS sequence"/>
</dbReference>
<feature type="transmembrane region" description="Helical" evidence="2">
    <location>
        <begin position="147"/>
        <end position="167"/>
    </location>
</feature>
<accession>A0ABN2EAL9</accession>
<keyword evidence="2" id="KW-1133">Transmembrane helix</keyword>
<gene>
    <name evidence="3" type="ORF">GCM10009742_57180</name>
</gene>
<feature type="transmembrane region" description="Helical" evidence="2">
    <location>
        <begin position="106"/>
        <end position="127"/>
    </location>
</feature>
<name>A0ABN2EAL9_9ACTN</name>